<organism evidence="1 2">
    <name type="scientific">Pleurodeles waltl</name>
    <name type="common">Iberian ribbed newt</name>
    <dbReference type="NCBI Taxonomy" id="8319"/>
    <lineage>
        <taxon>Eukaryota</taxon>
        <taxon>Metazoa</taxon>
        <taxon>Chordata</taxon>
        <taxon>Craniata</taxon>
        <taxon>Vertebrata</taxon>
        <taxon>Euteleostomi</taxon>
        <taxon>Amphibia</taxon>
        <taxon>Batrachia</taxon>
        <taxon>Caudata</taxon>
        <taxon>Salamandroidea</taxon>
        <taxon>Salamandridae</taxon>
        <taxon>Pleurodelinae</taxon>
        <taxon>Pleurodeles</taxon>
    </lineage>
</organism>
<proteinExistence type="predicted"/>
<dbReference type="AlphaFoldDB" id="A0AAV7V0I1"/>
<dbReference type="Proteomes" id="UP001066276">
    <property type="component" value="Chromosome 2_2"/>
</dbReference>
<accession>A0AAV7V0I1</accession>
<dbReference type="EMBL" id="JANPWB010000004">
    <property type="protein sequence ID" value="KAJ1193719.1"/>
    <property type="molecule type" value="Genomic_DNA"/>
</dbReference>
<evidence type="ECO:0000313" key="1">
    <source>
        <dbReference type="EMBL" id="KAJ1193719.1"/>
    </source>
</evidence>
<keyword evidence="2" id="KW-1185">Reference proteome</keyword>
<evidence type="ECO:0000313" key="2">
    <source>
        <dbReference type="Proteomes" id="UP001066276"/>
    </source>
</evidence>
<gene>
    <name evidence="1" type="ORF">NDU88_003015</name>
</gene>
<comment type="caution">
    <text evidence="1">The sequence shown here is derived from an EMBL/GenBank/DDBJ whole genome shotgun (WGS) entry which is preliminary data.</text>
</comment>
<name>A0AAV7V0I1_PLEWA</name>
<reference evidence="1" key="1">
    <citation type="journal article" date="2022" name="bioRxiv">
        <title>Sequencing and chromosome-scale assembly of the giantPleurodeles waltlgenome.</title>
        <authorList>
            <person name="Brown T."/>
            <person name="Elewa A."/>
            <person name="Iarovenko S."/>
            <person name="Subramanian E."/>
            <person name="Araus A.J."/>
            <person name="Petzold A."/>
            <person name="Susuki M."/>
            <person name="Suzuki K.-i.T."/>
            <person name="Hayashi T."/>
            <person name="Toyoda A."/>
            <person name="Oliveira C."/>
            <person name="Osipova E."/>
            <person name="Leigh N.D."/>
            <person name="Simon A."/>
            <person name="Yun M.H."/>
        </authorList>
    </citation>
    <scope>NUCLEOTIDE SEQUENCE</scope>
    <source>
        <strain evidence="1">20211129_DDA</strain>
        <tissue evidence="1">Liver</tissue>
    </source>
</reference>
<protein>
    <submittedName>
        <fullName evidence="1">Uncharacterized protein</fullName>
    </submittedName>
</protein>
<sequence>MEPRSVKKGKEFSFENGVIETTGGGEFTTGDNAKGCSVVLAIAVEFSLFLVHHALVRIFGVLDFNTGKTVLMAKDARQLLGDKEKSVQFLIGKSFAIFEHEQKQLYMSERKSKRVLVIDLGSGNGRPGSHV</sequence>